<keyword evidence="6" id="KW-0067">ATP-binding</keyword>
<evidence type="ECO:0000256" key="2">
    <source>
        <dbReference type="ARBA" id="ARBA00022527"/>
    </source>
</evidence>
<dbReference type="GO" id="GO:0050684">
    <property type="term" value="P:regulation of mRNA processing"/>
    <property type="evidence" value="ECO:0007669"/>
    <property type="project" value="TreeGrafter"/>
</dbReference>
<dbReference type="Proteomes" id="UP000785200">
    <property type="component" value="Unassembled WGS sequence"/>
</dbReference>
<evidence type="ECO:0000256" key="3">
    <source>
        <dbReference type="ARBA" id="ARBA00022679"/>
    </source>
</evidence>
<dbReference type="SMART" id="SM00220">
    <property type="entry name" value="S_TKc"/>
    <property type="match status" value="1"/>
</dbReference>
<accession>A0A9P6VHZ6</accession>
<dbReference type="EC" id="2.7.11.1" evidence="1"/>
<dbReference type="GO" id="GO:0005524">
    <property type="term" value="F:ATP binding"/>
    <property type="evidence" value="ECO:0007669"/>
    <property type="project" value="UniProtKB-KW"/>
</dbReference>
<dbReference type="InterPro" id="IPR008271">
    <property type="entry name" value="Ser/Thr_kinase_AS"/>
</dbReference>
<comment type="caution">
    <text evidence="10">The sequence shown here is derived from an EMBL/GenBank/DDBJ whole genome shotgun (WGS) entry which is preliminary data.</text>
</comment>
<keyword evidence="11" id="KW-1185">Reference proteome</keyword>
<sequence>MIVRKHFCRYTRPSHSRLPYNISRLMTSSSRTPKILPSDVLVEEERVPGYRPEFYYPANPGEVVNNRYKILTKVGWGTASTVWLAEDLERTPFQHVTIKINTSNPDYEDNILHELGINKSLTKDPSLAGFAFVRAAFDDFVAIGPTGTAHSCLVFEAMREPLSQFQHRLVGDSVPPQLLKVYVDFILQGLDYLHSECQIIHTDLKADNIMMSFEDPSVIDEYVNAQSDHPMPRKIVNDRNIYLSHNNFGALKSYWILPKIADFGLAHRRDGEKPLRHPIQPPLYHAPEVLLGVPWSYSADIWSLGVMLFELLEDKELFVHLKSPNGEYTAQAHIAEMIALLGPPPQKIIDQEKHWREIPWERSFSSPSGTWCDTAREYYGGPFFDSKGMSKVQTPTIGP</sequence>
<dbReference type="InterPro" id="IPR051334">
    <property type="entry name" value="SRPK"/>
</dbReference>
<evidence type="ECO:0000256" key="4">
    <source>
        <dbReference type="ARBA" id="ARBA00022741"/>
    </source>
</evidence>
<organism evidence="10 11">
    <name type="scientific">Hyphodiscus hymeniophilus</name>
    <dbReference type="NCBI Taxonomy" id="353542"/>
    <lineage>
        <taxon>Eukaryota</taxon>
        <taxon>Fungi</taxon>
        <taxon>Dikarya</taxon>
        <taxon>Ascomycota</taxon>
        <taxon>Pezizomycotina</taxon>
        <taxon>Leotiomycetes</taxon>
        <taxon>Helotiales</taxon>
        <taxon>Hyphodiscaceae</taxon>
        <taxon>Hyphodiscus</taxon>
    </lineage>
</organism>
<gene>
    <name evidence="10" type="ORF">D0Z07_5459</name>
</gene>
<reference evidence="10" key="1">
    <citation type="submission" date="2019-07" db="EMBL/GenBank/DDBJ databases">
        <title>Hyphodiscus hymeniophilus genome sequencing and assembly.</title>
        <authorList>
            <person name="Kramer G."/>
            <person name="Nodwell J."/>
        </authorList>
    </citation>
    <scope>NUCLEOTIDE SEQUENCE</scope>
    <source>
        <strain evidence="10">ATCC 34498</strain>
    </source>
</reference>
<keyword evidence="5" id="KW-0418">Kinase</keyword>
<dbReference type="GO" id="GO:0005737">
    <property type="term" value="C:cytoplasm"/>
    <property type="evidence" value="ECO:0007669"/>
    <property type="project" value="TreeGrafter"/>
</dbReference>
<evidence type="ECO:0000313" key="10">
    <source>
        <dbReference type="EMBL" id="KAG0648290.1"/>
    </source>
</evidence>
<dbReference type="InterPro" id="IPR011009">
    <property type="entry name" value="Kinase-like_dom_sf"/>
</dbReference>
<comment type="catalytic activity">
    <reaction evidence="7">
        <text>L-threonyl-[protein] + ATP = O-phospho-L-threonyl-[protein] + ADP + H(+)</text>
        <dbReference type="Rhea" id="RHEA:46608"/>
        <dbReference type="Rhea" id="RHEA-COMP:11060"/>
        <dbReference type="Rhea" id="RHEA-COMP:11605"/>
        <dbReference type="ChEBI" id="CHEBI:15378"/>
        <dbReference type="ChEBI" id="CHEBI:30013"/>
        <dbReference type="ChEBI" id="CHEBI:30616"/>
        <dbReference type="ChEBI" id="CHEBI:61977"/>
        <dbReference type="ChEBI" id="CHEBI:456216"/>
        <dbReference type="EC" id="2.7.11.1"/>
    </reaction>
</comment>
<proteinExistence type="predicted"/>
<dbReference type="GO" id="GO:0004674">
    <property type="term" value="F:protein serine/threonine kinase activity"/>
    <property type="evidence" value="ECO:0007669"/>
    <property type="project" value="UniProtKB-KW"/>
</dbReference>
<dbReference type="PROSITE" id="PS50011">
    <property type="entry name" value="PROTEIN_KINASE_DOM"/>
    <property type="match status" value="1"/>
</dbReference>
<dbReference type="SUPFAM" id="SSF56112">
    <property type="entry name" value="Protein kinase-like (PK-like)"/>
    <property type="match status" value="1"/>
</dbReference>
<dbReference type="PROSITE" id="PS00108">
    <property type="entry name" value="PROTEIN_KINASE_ST"/>
    <property type="match status" value="1"/>
</dbReference>
<dbReference type="Gene3D" id="3.30.200.20">
    <property type="entry name" value="Phosphorylase Kinase, domain 1"/>
    <property type="match status" value="1"/>
</dbReference>
<dbReference type="InterPro" id="IPR000719">
    <property type="entry name" value="Prot_kinase_dom"/>
</dbReference>
<evidence type="ECO:0000256" key="6">
    <source>
        <dbReference type="ARBA" id="ARBA00022840"/>
    </source>
</evidence>
<evidence type="ECO:0000256" key="7">
    <source>
        <dbReference type="ARBA" id="ARBA00047899"/>
    </source>
</evidence>
<dbReference type="AlphaFoldDB" id="A0A9P6VHZ6"/>
<name>A0A9P6VHZ6_9HELO</name>
<comment type="catalytic activity">
    <reaction evidence="8">
        <text>L-seryl-[protein] + ATP = O-phospho-L-seryl-[protein] + ADP + H(+)</text>
        <dbReference type="Rhea" id="RHEA:17989"/>
        <dbReference type="Rhea" id="RHEA-COMP:9863"/>
        <dbReference type="Rhea" id="RHEA-COMP:11604"/>
        <dbReference type="ChEBI" id="CHEBI:15378"/>
        <dbReference type="ChEBI" id="CHEBI:29999"/>
        <dbReference type="ChEBI" id="CHEBI:30616"/>
        <dbReference type="ChEBI" id="CHEBI:83421"/>
        <dbReference type="ChEBI" id="CHEBI:456216"/>
        <dbReference type="EC" id="2.7.11.1"/>
    </reaction>
</comment>
<evidence type="ECO:0000256" key="1">
    <source>
        <dbReference type="ARBA" id="ARBA00012513"/>
    </source>
</evidence>
<feature type="domain" description="Protein kinase" evidence="9">
    <location>
        <begin position="68"/>
        <end position="399"/>
    </location>
</feature>
<dbReference type="Pfam" id="PF00069">
    <property type="entry name" value="Pkinase"/>
    <property type="match status" value="1"/>
</dbReference>
<evidence type="ECO:0000313" key="11">
    <source>
        <dbReference type="Proteomes" id="UP000785200"/>
    </source>
</evidence>
<keyword evidence="2" id="KW-0723">Serine/threonine-protein kinase</keyword>
<dbReference type="PANTHER" id="PTHR47634">
    <property type="entry name" value="PROTEIN KINASE DOMAIN-CONTAINING PROTEIN-RELATED"/>
    <property type="match status" value="1"/>
</dbReference>
<evidence type="ECO:0000259" key="9">
    <source>
        <dbReference type="PROSITE" id="PS50011"/>
    </source>
</evidence>
<dbReference type="GO" id="GO:0005634">
    <property type="term" value="C:nucleus"/>
    <property type="evidence" value="ECO:0007669"/>
    <property type="project" value="TreeGrafter"/>
</dbReference>
<evidence type="ECO:0000256" key="5">
    <source>
        <dbReference type="ARBA" id="ARBA00022777"/>
    </source>
</evidence>
<dbReference type="GO" id="GO:0000245">
    <property type="term" value="P:spliceosomal complex assembly"/>
    <property type="evidence" value="ECO:0007669"/>
    <property type="project" value="TreeGrafter"/>
</dbReference>
<keyword evidence="4" id="KW-0547">Nucleotide-binding</keyword>
<evidence type="ECO:0000256" key="8">
    <source>
        <dbReference type="ARBA" id="ARBA00048679"/>
    </source>
</evidence>
<dbReference type="EMBL" id="VNKQ01000010">
    <property type="protein sequence ID" value="KAG0648290.1"/>
    <property type="molecule type" value="Genomic_DNA"/>
</dbReference>
<dbReference type="Gene3D" id="1.10.510.10">
    <property type="entry name" value="Transferase(Phosphotransferase) domain 1"/>
    <property type="match status" value="1"/>
</dbReference>
<keyword evidence="3" id="KW-0808">Transferase</keyword>
<protein>
    <recommendedName>
        <fullName evidence="1">non-specific serine/threonine protein kinase</fullName>
        <ecNumber evidence="1">2.7.11.1</ecNumber>
    </recommendedName>
</protein>
<dbReference type="OrthoDB" id="5979581at2759"/>
<dbReference type="PANTHER" id="PTHR47634:SF9">
    <property type="entry name" value="PROTEIN KINASE DOMAIN-CONTAINING PROTEIN-RELATED"/>
    <property type="match status" value="1"/>
</dbReference>